<dbReference type="Pfam" id="PF13649">
    <property type="entry name" value="Methyltransf_25"/>
    <property type="match status" value="1"/>
</dbReference>
<gene>
    <name evidence="2" type="ORF">SAMN05444159_3036</name>
</gene>
<dbReference type="SUPFAM" id="SSF53335">
    <property type="entry name" value="S-adenosyl-L-methionine-dependent methyltransferases"/>
    <property type="match status" value="1"/>
</dbReference>
<evidence type="ECO:0000313" key="3">
    <source>
        <dbReference type="Proteomes" id="UP000189935"/>
    </source>
</evidence>
<accession>A0A1M6RP85</accession>
<organism evidence="2 3">
    <name type="scientific">Bradyrhizobium lablabi</name>
    <dbReference type="NCBI Taxonomy" id="722472"/>
    <lineage>
        <taxon>Bacteria</taxon>
        <taxon>Pseudomonadati</taxon>
        <taxon>Pseudomonadota</taxon>
        <taxon>Alphaproteobacteria</taxon>
        <taxon>Hyphomicrobiales</taxon>
        <taxon>Nitrobacteraceae</taxon>
        <taxon>Bradyrhizobium</taxon>
    </lineage>
</organism>
<dbReference type="InterPro" id="IPR041698">
    <property type="entry name" value="Methyltransf_25"/>
</dbReference>
<reference evidence="2 3" key="1">
    <citation type="submission" date="2016-11" db="EMBL/GenBank/DDBJ databases">
        <authorList>
            <person name="Jaros S."/>
            <person name="Januszkiewicz K."/>
            <person name="Wedrychowicz H."/>
        </authorList>
    </citation>
    <scope>NUCLEOTIDE SEQUENCE [LARGE SCALE GENOMIC DNA]</scope>
    <source>
        <strain evidence="2 3">GAS499</strain>
    </source>
</reference>
<dbReference type="CDD" id="cd02440">
    <property type="entry name" value="AdoMet_MTases"/>
    <property type="match status" value="1"/>
</dbReference>
<evidence type="ECO:0000313" key="2">
    <source>
        <dbReference type="EMBL" id="SHK34269.1"/>
    </source>
</evidence>
<name>A0A1M6RP85_9BRAD</name>
<sequence>MHDSATNPNYDAGFANLLSELGGFIEKSGPEAHEYERISALFDKLQKCRILENGQAITEFVQRSKGAFNTTKTNQGFVCIRPHGYHGDFEIIDRIYKMETSTDPALERWDHYFHWSSAPRAVRARKDYCIRLFEDTVASNSQPVRILNVASGPGRDVFEFLSESSNDKTRNAKIHCVDQDPNAVRHAKQLLEPFSHQVSFENKSIFRCRLANDYDLVWSAGLFDYLEDDLFVRLLCKLSAALSPMGELVIGNFSNRNTHRSYMEFGGWRLIHRDEDDLLALAKAANIQGASVRIDQEPNGINLFIRIRKL</sequence>
<proteinExistence type="predicted"/>
<protein>
    <submittedName>
        <fullName evidence="2">Methyltransferase domain-containing protein</fullName>
    </submittedName>
</protein>
<dbReference type="InterPro" id="IPR029063">
    <property type="entry name" value="SAM-dependent_MTases_sf"/>
</dbReference>
<dbReference type="Proteomes" id="UP000189935">
    <property type="component" value="Chromosome I"/>
</dbReference>
<dbReference type="RefSeq" id="WP_172842042.1">
    <property type="nucleotide sequence ID" value="NZ_LT670844.1"/>
</dbReference>
<dbReference type="Gene3D" id="3.40.50.150">
    <property type="entry name" value="Vaccinia Virus protein VP39"/>
    <property type="match status" value="1"/>
</dbReference>
<dbReference type="GO" id="GO:0032259">
    <property type="term" value="P:methylation"/>
    <property type="evidence" value="ECO:0007669"/>
    <property type="project" value="UniProtKB-KW"/>
</dbReference>
<evidence type="ECO:0000259" key="1">
    <source>
        <dbReference type="Pfam" id="PF13649"/>
    </source>
</evidence>
<dbReference type="AlphaFoldDB" id="A0A1M6RP85"/>
<feature type="domain" description="Methyltransferase" evidence="1">
    <location>
        <begin position="146"/>
        <end position="246"/>
    </location>
</feature>
<keyword evidence="2" id="KW-0808">Transferase</keyword>
<dbReference type="EMBL" id="LT670844">
    <property type="protein sequence ID" value="SHK34269.1"/>
    <property type="molecule type" value="Genomic_DNA"/>
</dbReference>
<dbReference type="GO" id="GO:0008168">
    <property type="term" value="F:methyltransferase activity"/>
    <property type="evidence" value="ECO:0007669"/>
    <property type="project" value="UniProtKB-KW"/>
</dbReference>
<keyword evidence="2" id="KW-0489">Methyltransferase</keyword>